<dbReference type="VEuPathDB" id="FungiDB:FOXG_19661"/>
<accession>A0A0J9WMZ8</accession>
<sequence length="77" mass="8477">MSAIPWCWRILAWYELTLRPIPVRGGIAYEEDFFHETGWVGCEGISERFLGVAGAEEGTGGTRSMGLWAALTMALLA</sequence>
<dbReference type="Proteomes" id="UP000009097">
    <property type="component" value="Unassembled WGS sequence"/>
</dbReference>
<dbReference type="AlphaFoldDB" id="A0A0J9WMZ8"/>
<organism evidence="1 2">
    <name type="scientific">Fusarium oxysporum f. sp. lycopersici (strain 4287 / CBS 123668 / FGSC 9935 / NRRL 34936)</name>
    <name type="common">Fusarium vascular wilt of tomato</name>
    <dbReference type="NCBI Taxonomy" id="426428"/>
    <lineage>
        <taxon>Eukaryota</taxon>
        <taxon>Fungi</taxon>
        <taxon>Dikarya</taxon>
        <taxon>Ascomycota</taxon>
        <taxon>Pezizomycotina</taxon>
        <taxon>Sordariomycetes</taxon>
        <taxon>Hypocreomycetidae</taxon>
        <taxon>Hypocreales</taxon>
        <taxon>Nectriaceae</taxon>
        <taxon>Fusarium</taxon>
        <taxon>Fusarium oxysporum species complex</taxon>
    </lineage>
</organism>
<reference evidence="1" key="1">
    <citation type="submission" date="2007-04" db="EMBL/GenBank/DDBJ databases">
        <authorList>
            <consortium name="The Broad Institute Genome Sequencing Platform"/>
            <person name="Birren B."/>
            <person name="Lander E."/>
            <person name="Galagan J."/>
            <person name="Nusbaum C."/>
            <person name="Devon K."/>
            <person name="Ma L.-J."/>
            <person name="Jaffe D."/>
            <person name="Butler J."/>
            <person name="Alvarez P."/>
            <person name="Gnerre S."/>
            <person name="Grabherr M."/>
            <person name="Kleber M."/>
            <person name="Mauceli E."/>
            <person name="Brockman W."/>
            <person name="MacCallum I.A."/>
            <person name="Young S."/>
            <person name="LaButti K."/>
            <person name="DeCaprio D."/>
            <person name="Crawford M."/>
            <person name="Koehrsen M."/>
            <person name="Engels R."/>
            <person name="Montgomery P."/>
            <person name="Pearson M."/>
            <person name="Howarth C."/>
            <person name="Larson L."/>
            <person name="White J."/>
            <person name="O'Leary S."/>
            <person name="Kodira C."/>
            <person name="Zeng Q."/>
            <person name="Yandava C."/>
            <person name="Alvarado L."/>
            <person name="Kistler C."/>
            <person name="Shim W.-B."/>
            <person name="Kang S."/>
            <person name="Woloshuk C."/>
        </authorList>
    </citation>
    <scope>NUCLEOTIDE SEQUENCE</scope>
    <source>
        <strain evidence="1">4287</strain>
    </source>
</reference>
<reference evidence="1" key="2">
    <citation type="journal article" date="2010" name="Nature">
        <title>Comparative genomics reveals mobile pathogenicity chromosomes in Fusarium.</title>
        <authorList>
            <person name="Ma L.J."/>
            <person name="van der Does H.C."/>
            <person name="Borkovich K.A."/>
            <person name="Coleman J.J."/>
            <person name="Daboussi M.J."/>
            <person name="Di Pietro A."/>
            <person name="Dufresne M."/>
            <person name="Freitag M."/>
            <person name="Grabherr M."/>
            <person name="Henrissat B."/>
            <person name="Houterman P.M."/>
            <person name="Kang S."/>
            <person name="Shim W.B."/>
            <person name="Woloshuk C."/>
            <person name="Xie X."/>
            <person name="Xu J.R."/>
            <person name="Antoniw J."/>
            <person name="Baker S.E."/>
            <person name="Bluhm B.H."/>
            <person name="Breakspear A."/>
            <person name="Brown D.W."/>
            <person name="Butchko R.A."/>
            <person name="Chapman S."/>
            <person name="Coulson R."/>
            <person name="Coutinho P.M."/>
            <person name="Danchin E.G."/>
            <person name="Diener A."/>
            <person name="Gale L.R."/>
            <person name="Gardiner D.M."/>
            <person name="Goff S."/>
            <person name="Hammond-Kosack K.E."/>
            <person name="Hilburn K."/>
            <person name="Hua-Van A."/>
            <person name="Jonkers W."/>
            <person name="Kazan K."/>
            <person name="Kodira C.D."/>
            <person name="Koehrsen M."/>
            <person name="Kumar L."/>
            <person name="Lee Y.H."/>
            <person name="Li L."/>
            <person name="Manners J.M."/>
            <person name="Miranda-Saavedra D."/>
            <person name="Mukherjee M."/>
            <person name="Park G."/>
            <person name="Park J."/>
            <person name="Park S.Y."/>
            <person name="Proctor R.H."/>
            <person name="Regev A."/>
            <person name="Ruiz-Roldan M.C."/>
            <person name="Sain D."/>
            <person name="Sakthikumar S."/>
            <person name="Sykes S."/>
            <person name="Schwartz D.C."/>
            <person name="Turgeon B.G."/>
            <person name="Wapinski I."/>
            <person name="Yoder O."/>
            <person name="Young S."/>
            <person name="Zeng Q."/>
            <person name="Zhou S."/>
            <person name="Galagan J."/>
            <person name="Cuomo C.A."/>
            <person name="Kistler H.C."/>
            <person name="Rep M."/>
        </authorList>
    </citation>
    <scope>NUCLEOTIDE SEQUENCE [LARGE SCALE GENOMIC DNA]</scope>
    <source>
        <strain evidence="1">4287</strain>
    </source>
</reference>
<dbReference type="GeneID" id="28960367"/>
<protein>
    <submittedName>
        <fullName evidence="1">Uncharacterized protein</fullName>
    </submittedName>
</protein>
<dbReference type="EMBL" id="DS231704">
    <property type="protein sequence ID" value="KNB06407.1"/>
    <property type="molecule type" value="Genomic_DNA"/>
</dbReference>
<dbReference type="RefSeq" id="XP_018244452.1">
    <property type="nucleotide sequence ID" value="XM_018399925.1"/>
</dbReference>
<name>A0A0J9WMZ8_FUSO4</name>
<evidence type="ECO:0000313" key="2">
    <source>
        <dbReference type="Proteomes" id="UP000009097"/>
    </source>
</evidence>
<dbReference type="KEGG" id="fox:FOXG_19661"/>
<proteinExistence type="predicted"/>
<evidence type="ECO:0000313" key="1">
    <source>
        <dbReference type="EMBL" id="KNB06407.1"/>
    </source>
</evidence>
<gene>
    <name evidence="1" type="ORF">FOXG_19661</name>
</gene>